<keyword evidence="6" id="KW-1185">Reference proteome</keyword>
<dbReference type="RefSeq" id="WP_073436504.1">
    <property type="nucleotide sequence ID" value="NZ_BJXU01000144.1"/>
</dbReference>
<dbReference type="AlphaFoldDB" id="A0A1M7KGV5"/>
<evidence type="ECO:0000313" key="3">
    <source>
        <dbReference type="EMBL" id="GEN25400.1"/>
    </source>
</evidence>
<feature type="domain" description="Phage tail fibre protein N-terminal" evidence="1">
    <location>
        <begin position="4"/>
        <end position="98"/>
    </location>
</feature>
<dbReference type="EMBL" id="FRCA01000010">
    <property type="protein sequence ID" value="SHM64523.1"/>
    <property type="molecule type" value="Genomic_DNA"/>
</dbReference>
<evidence type="ECO:0000259" key="2">
    <source>
        <dbReference type="Pfam" id="PF21882"/>
    </source>
</evidence>
<dbReference type="Gene3D" id="2.60.40.3940">
    <property type="match status" value="1"/>
</dbReference>
<gene>
    <name evidence="3" type="ORF">HCU01_33490</name>
    <name evidence="4" type="ORF">SAMN05660971_03505</name>
</gene>
<protein>
    <submittedName>
        <fullName evidence="4">Phage tail-collar fibre protein</fullName>
    </submittedName>
</protein>
<proteinExistence type="predicted"/>
<dbReference type="InterPro" id="IPR022225">
    <property type="entry name" value="Phage_tail_fibre_N"/>
</dbReference>
<dbReference type="PROSITE" id="PS00430">
    <property type="entry name" value="TONB_DEPENDENT_REC_1"/>
    <property type="match status" value="1"/>
</dbReference>
<sequence length="813" mass="86744">MALKITITDAGRAEITNAENTGTAPVTITHIALGAAGYTPDPSQAALQSEVKRVSSIAGEVVADDTISVTAKDEGSDTYTVREFGLITEHGTLFAVYAQTDPIIEKASPSTLLLTIDVILADLDASSLTFGDISFSNPPASESVAGVVRFADQAEVNAGNVTNKAITPKTLAGRTATDSRSGVIQIASQDEANAGSNLTRALTPGRAQVANDARYLRRQQNLADLVNKSQARDNLGLSETATTGMMTTPTDNTIGLLVRIVSDEGFFGLGSTRSPAVDDCNSIPANGFYRLHGSTANAWAGQSSGDGLIQWSWDSTVRHQIGVARTNNGQLWYRSSYNGTFSPWQQAASSSTTITAGDGLTGGGDLTADRTIRMGRPSSLNGGTKNDASGWTHTHFIDTTSSRTSSSTTTLLAAAAMNNHRTSGDHDDRYTQPGQYGWGTAFSSYTDPMTGGWGKTSFNALEVPSGIYYAHDVVGGRPNGHMTEADSGTLLHRQIGHTGMQLFLSRYPQFSNRLFFRSRTGGEYHEWARALAVTGTGRPFTVGNINYIDETGLYRIEGSTLNVPSGIGSGSILLHVCWADEGASSAATQLLLGYTTGRLLQRARNSSGNWTSWSEYVPDSRAIKTGDHLTGGGNLGSDRTLSLEFRADKPIYDNNGNRRAYFGSGNNDLSQVEFQAVRTKGAIFRLKDGNGVTRFSVDMATGRINVGDIPWSLVSDVDITRFFTGGNQSLANNGYQILPGGLILQWGVIDKGSIQDVDVTFPIRFPRNVRSVLITHRGTQANYYSAFGHSASGFTSRLHASGGHVADWIAIGN</sequence>
<dbReference type="Pfam" id="PF12571">
    <property type="entry name" value="Phage_tail_fib"/>
    <property type="match status" value="1"/>
</dbReference>
<dbReference type="Proteomes" id="UP000321726">
    <property type="component" value="Unassembled WGS sequence"/>
</dbReference>
<dbReference type="Pfam" id="PF21882">
    <property type="entry name" value="Gp53-like_C"/>
    <property type="match status" value="1"/>
</dbReference>
<reference evidence="4 5" key="1">
    <citation type="submission" date="2016-11" db="EMBL/GenBank/DDBJ databases">
        <authorList>
            <person name="Jaros S."/>
            <person name="Januszkiewicz K."/>
            <person name="Wedrychowicz H."/>
        </authorList>
    </citation>
    <scope>NUCLEOTIDE SEQUENCE [LARGE SCALE GENOMIC DNA]</scope>
    <source>
        <strain evidence="4 5">DSM 4740</strain>
    </source>
</reference>
<dbReference type="InterPro" id="IPR010916">
    <property type="entry name" value="TonB_box_CS"/>
</dbReference>
<name>A0A1M7KGV5_9GAMM</name>
<organism evidence="4 5">
    <name type="scientific">Halomonas cupida</name>
    <dbReference type="NCBI Taxonomy" id="44933"/>
    <lineage>
        <taxon>Bacteria</taxon>
        <taxon>Pseudomonadati</taxon>
        <taxon>Pseudomonadota</taxon>
        <taxon>Gammaproteobacteria</taxon>
        <taxon>Oceanospirillales</taxon>
        <taxon>Halomonadaceae</taxon>
        <taxon>Halomonas</taxon>
    </lineage>
</organism>
<dbReference type="InterPro" id="IPR054075">
    <property type="entry name" value="Gp53-like_C"/>
</dbReference>
<reference evidence="3 6" key="2">
    <citation type="submission" date="2019-07" db="EMBL/GenBank/DDBJ databases">
        <title>Whole genome shotgun sequence of Halomonas cupida NBRC 102219.</title>
        <authorList>
            <person name="Hosoyama A."/>
            <person name="Uohara A."/>
            <person name="Ohji S."/>
            <person name="Ichikawa N."/>
        </authorList>
    </citation>
    <scope>NUCLEOTIDE SEQUENCE [LARGE SCALE GENOMIC DNA]</scope>
    <source>
        <strain evidence="3 6">NBRC 102219</strain>
    </source>
</reference>
<feature type="domain" description="Putative tail fiber protein gp53-like C-terminal" evidence="2">
    <location>
        <begin position="738"/>
        <end position="813"/>
    </location>
</feature>
<dbReference type="OrthoDB" id="6174642at2"/>
<evidence type="ECO:0000259" key="1">
    <source>
        <dbReference type="Pfam" id="PF12571"/>
    </source>
</evidence>
<evidence type="ECO:0000313" key="6">
    <source>
        <dbReference type="Proteomes" id="UP000321726"/>
    </source>
</evidence>
<dbReference type="STRING" id="44933.SAMN05660971_03505"/>
<dbReference type="EMBL" id="BJXU01000144">
    <property type="protein sequence ID" value="GEN25400.1"/>
    <property type="molecule type" value="Genomic_DNA"/>
</dbReference>
<evidence type="ECO:0000313" key="5">
    <source>
        <dbReference type="Proteomes" id="UP000184123"/>
    </source>
</evidence>
<dbReference type="Proteomes" id="UP000184123">
    <property type="component" value="Unassembled WGS sequence"/>
</dbReference>
<accession>A0A1M7KGV5</accession>
<dbReference type="CDD" id="cd19958">
    <property type="entry name" value="pyocin_knob"/>
    <property type="match status" value="1"/>
</dbReference>
<evidence type="ECO:0000313" key="4">
    <source>
        <dbReference type="EMBL" id="SHM64523.1"/>
    </source>
</evidence>